<dbReference type="InterPro" id="IPR032783">
    <property type="entry name" value="AraC_lig"/>
</dbReference>
<protein>
    <submittedName>
        <fullName evidence="5">IS5 family transposase IS4811</fullName>
    </submittedName>
</protein>
<proteinExistence type="predicted"/>
<dbReference type="InterPro" id="IPR009057">
    <property type="entry name" value="Homeodomain-like_sf"/>
</dbReference>
<evidence type="ECO:0000313" key="5">
    <source>
        <dbReference type="EMBL" id="MQY05743.1"/>
    </source>
</evidence>
<name>A0A7K0BX33_9ACTN</name>
<dbReference type="Gene3D" id="1.10.10.60">
    <property type="entry name" value="Homeodomain-like"/>
    <property type="match status" value="2"/>
</dbReference>
<dbReference type="PROSITE" id="PS01124">
    <property type="entry name" value="HTH_ARAC_FAMILY_2"/>
    <property type="match status" value="1"/>
</dbReference>
<dbReference type="InterPro" id="IPR050204">
    <property type="entry name" value="AraC_XylS_family_regulators"/>
</dbReference>
<feature type="domain" description="HTH araC/xylS-type" evidence="4">
    <location>
        <begin position="204"/>
        <end position="302"/>
    </location>
</feature>
<dbReference type="OrthoDB" id="241790at2"/>
<reference evidence="5 6" key="1">
    <citation type="submission" date="2019-10" db="EMBL/GenBank/DDBJ databases">
        <title>Actinomadura rubteroloni sp. nov. and Actinomadura macrotermitis sp. nov., isolated from the gut of fungus growing-termite Macrotermes natalensis.</title>
        <authorList>
            <person name="Benndorf R."/>
            <person name="Martin K."/>
            <person name="Kuefner M."/>
            <person name="De Beer W."/>
            <person name="Kaster A.-K."/>
            <person name="Vollmers J."/>
            <person name="Poulsen M."/>
            <person name="Beemelmanns C."/>
        </authorList>
    </citation>
    <scope>NUCLEOTIDE SEQUENCE [LARGE SCALE GENOMIC DNA]</scope>
    <source>
        <strain evidence="5 6">RB68</strain>
    </source>
</reference>
<evidence type="ECO:0000313" key="6">
    <source>
        <dbReference type="Proteomes" id="UP000487268"/>
    </source>
</evidence>
<keyword evidence="2" id="KW-0238">DNA-binding</keyword>
<gene>
    <name evidence="5" type="ORF">ACRB68_38200</name>
</gene>
<evidence type="ECO:0000256" key="1">
    <source>
        <dbReference type="ARBA" id="ARBA00023015"/>
    </source>
</evidence>
<organism evidence="5 6">
    <name type="scientific">Actinomadura macrotermitis</name>
    <dbReference type="NCBI Taxonomy" id="2585200"/>
    <lineage>
        <taxon>Bacteria</taxon>
        <taxon>Bacillati</taxon>
        <taxon>Actinomycetota</taxon>
        <taxon>Actinomycetes</taxon>
        <taxon>Streptosporangiales</taxon>
        <taxon>Thermomonosporaceae</taxon>
        <taxon>Actinomadura</taxon>
    </lineage>
</organism>
<dbReference type="GO" id="GO:0003700">
    <property type="term" value="F:DNA-binding transcription factor activity"/>
    <property type="evidence" value="ECO:0007669"/>
    <property type="project" value="InterPro"/>
</dbReference>
<evidence type="ECO:0000259" key="4">
    <source>
        <dbReference type="PROSITE" id="PS01124"/>
    </source>
</evidence>
<dbReference type="SUPFAM" id="SSF46689">
    <property type="entry name" value="Homeodomain-like"/>
    <property type="match status" value="2"/>
</dbReference>
<dbReference type="PRINTS" id="PR00032">
    <property type="entry name" value="HTHARAC"/>
</dbReference>
<dbReference type="GO" id="GO:0043565">
    <property type="term" value="F:sequence-specific DNA binding"/>
    <property type="evidence" value="ECO:0007669"/>
    <property type="project" value="InterPro"/>
</dbReference>
<dbReference type="Proteomes" id="UP000487268">
    <property type="component" value="Unassembled WGS sequence"/>
</dbReference>
<dbReference type="Pfam" id="PF12852">
    <property type="entry name" value="Cupin_6"/>
    <property type="match status" value="1"/>
</dbReference>
<dbReference type="AlphaFoldDB" id="A0A7K0BX33"/>
<keyword evidence="6" id="KW-1185">Reference proteome</keyword>
<comment type="caution">
    <text evidence="5">The sequence shown here is derived from an EMBL/GenBank/DDBJ whole genome shotgun (WGS) entry which is preliminary data.</text>
</comment>
<evidence type="ECO:0000256" key="3">
    <source>
        <dbReference type="ARBA" id="ARBA00023163"/>
    </source>
</evidence>
<keyword evidence="1" id="KW-0805">Transcription regulation</keyword>
<dbReference type="InterPro" id="IPR020449">
    <property type="entry name" value="Tscrpt_reg_AraC-type_HTH"/>
</dbReference>
<dbReference type="PANTHER" id="PTHR46796">
    <property type="entry name" value="HTH-TYPE TRANSCRIPTIONAL ACTIVATOR RHAS-RELATED"/>
    <property type="match status" value="1"/>
</dbReference>
<sequence length="310" mass="33150">MDVLSDVLAAMRTGRPRAARTVARAPWGLDFPAITGSAFHVVLQGTCWLLPEAPGEPLALGPGDIVLLRTGSAHALADAPATPLTPFAPSRSAPSSPIGRFRIDGPGARSVLLCGAYQLDRARPHPLLNALPEIVHLPARPGRHPELTGLVALLSAELDRERPGGDGIVPALIDGMLLYILRAWADEQAPAAGWARALADPAVGRALQCVHDEPDRPWTVEELAARGGLSRSVFAQRFTALVGEPPLTYLTRWRMTTAGRLLRETDDPIAVVARRVGYASEFAFAKAFKRAYGTPPGRYRRPAEAATAGR</sequence>
<dbReference type="PANTHER" id="PTHR46796:SF13">
    <property type="entry name" value="HTH-TYPE TRANSCRIPTIONAL ACTIVATOR RHAS"/>
    <property type="match status" value="1"/>
</dbReference>
<dbReference type="EMBL" id="WEGH01000002">
    <property type="protein sequence ID" value="MQY05743.1"/>
    <property type="molecule type" value="Genomic_DNA"/>
</dbReference>
<dbReference type="InterPro" id="IPR018060">
    <property type="entry name" value="HTH_AraC"/>
</dbReference>
<keyword evidence="3" id="KW-0804">Transcription</keyword>
<dbReference type="Pfam" id="PF12833">
    <property type="entry name" value="HTH_18"/>
    <property type="match status" value="1"/>
</dbReference>
<dbReference type="RefSeq" id="WP_153533971.1">
    <property type="nucleotide sequence ID" value="NZ_WEGH01000002.1"/>
</dbReference>
<dbReference type="SMART" id="SM00342">
    <property type="entry name" value="HTH_ARAC"/>
    <property type="match status" value="1"/>
</dbReference>
<accession>A0A7K0BX33</accession>
<evidence type="ECO:0000256" key="2">
    <source>
        <dbReference type="ARBA" id="ARBA00023125"/>
    </source>
</evidence>